<evidence type="ECO:0000313" key="3">
    <source>
        <dbReference type="Proteomes" id="UP000649617"/>
    </source>
</evidence>
<protein>
    <submittedName>
        <fullName evidence="2">PGC protein</fullName>
    </submittedName>
</protein>
<accession>A0A812MIU7</accession>
<dbReference type="EMBL" id="CAJNIZ010007556">
    <property type="protein sequence ID" value="CAE7258891.1"/>
    <property type="molecule type" value="Genomic_DNA"/>
</dbReference>
<evidence type="ECO:0000313" key="2">
    <source>
        <dbReference type="EMBL" id="CAE7258891.1"/>
    </source>
</evidence>
<gene>
    <name evidence="2" type="primary">PGC</name>
    <name evidence="2" type="ORF">SPIL2461_LOCUS5356</name>
</gene>
<feature type="compositionally biased region" description="Acidic residues" evidence="1">
    <location>
        <begin position="28"/>
        <end position="50"/>
    </location>
</feature>
<dbReference type="AlphaFoldDB" id="A0A812MIU7"/>
<organism evidence="2 3">
    <name type="scientific">Symbiodinium pilosum</name>
    <name type="common">Dinoflagellate</name>
    <dbReference type="NCBI Taxonomy" id="2952"/>
    <lineage>
        <taxon>Eukaryota</taxon>
        <taxon>Sar</taxon>
        <taxon>Alveolata</taxon>
        <taxon>Dinophyceae</taxon>
        <taxon>Suessiales</taxon>
        <taxon>Symbiodiniaceae</taxon>
        <taxon>Symbiodinium</taxon>
    </lineage>
</organism>
<name>A0A812MIU7_SYMPI</name>
<reference evidence="2" key="1">
    <citation type="submission" date="2021-02" db="EMBL/GenBank/DDBJ databases">
        <authorList>
            <person name="Dougan E. K."/>
            <person name="Rhodes N."/>
            <person name="Thang M."/>
            <person name="Chan C."/>
        </authorList>
    </citation>
    <scope>NUCLEOTIDE SEQUENCE</scope>
</reference>
<keyword evidence="3" id="KW-1185">Reference proteome</keyword>
<feature type="compositionally biased region" description="Polar residues" evidence="1">
    <location>
        <begin position="1"/>
        <end position="10"/>
    </location>
</feature>
<proteinExistence type="predicted"/>
<feature type="non-terminal residue" evidence="2">
    <location>
        <position position="1"/>
    </location>
</feature>
<evidence type="ECO:0000256" key="1">
    <source>
        <dbReference type="SAM" id="MobiDB-lite"/>
    </source>
</evidence>
<dbReference type="Proteomes" id="UP000649617">
    <property type="component" value="Unassembled WGS sequence"/>
</dbReference>
<dbReference type="OrthoDB" id="10558694at2759"/>
<feature type="region of interest" description="Disordered" evidence="1">
    <location>
        <begin position="1"/>
        <end position="78"/>
    </location>
</feature>
<comment type="caution">
    <text evidence="2">The sequence shown here is derived from an EMBL/GenBank/DDBJ whole genome shotgun (WGS) entry which is preliminary data.</text>
</comment>
<sequence length="78" mass="8708">CAVSNITYSDGTKYDPNKAWAPENDQRLEDEDEAETEEAQEEVSQDDTIEDLFPGGLADHGMPGEEDEDEAQPMDLYP</sequence>